<keyword evidence="4" id="KW-1185">Reference proteome</keyword>
<evidence type="ECO:0000313" key="3">
    <source>
        <dbReference type="EMBL" id="ONH67528.1"/>
    </source>
</evidence>
<dbReference type="VEuPathDB" id="FungiDB:BON22_2509"/>
<gene>
    <name evidence="3" type="ORF">BON22_2509</name>
    <name evidence="2" type="ORF">CYFA0S_04e05754g</name>
</gene>
<dbReference type="Proteomes" id="UP000189513">
    <property type="component" value="Unassembled WGS sequence"/>
</dbReference>
<dbReference type="Gene3D" id="1.20.1280.50">
    <property type="match status" value="1"/>
</dbReference>
<dbReference type="EMBL" id="MPUK01000004">
    <property type="protein sequence ID" value="ONH67528.1"/>
    <property type="molecule type" value="Genomic_DNA"/>
</dbReference>
<sequence>MRFLTELPNELQLHVISFLDQRTLLSLSIVSRHFSALANVWLYRRIYLNDSKIELSPVYQLAPSWTWFQLKTTNRTGEKSEKANQKLSLLVRTLEGNPRLAEHVCEVRLNWDLDIDLQRQFIKILTEHSSSLRIVDNVTDPKINTAIEGSKYSANLVSLDLPPPNALPTLEIPQNYIPDLKRFLTSRLSSTIKNLTLFMDPIMLLNNVVKIQDKLEIESIKLHCRADIYPPSLYQRQNREQAELKDIIDTRYLKTLTIISWYDHVCPERVYKFDQWASFKNLEDITLIAVTYNDKKIANLLRSCHKLRRLKLDFTLTLRYMPRDGEVFQAIHSQRKNLEFLDIKVQPTFKVVDLDLRAFKIVIRSPCDCHLCQNVVVNNIFKKKILPSEDDYTIRDRSFETYERVNYYELLAQSNLFPYSKAVDKFPSVKTGPEDIDAFLERFNDSNEGRTGFIPLDSTDFLHLYQCLIHTMRSDLEPILNEFPRLRFLVFNEMSFVVKTKGCSKWAAPLFYSEGFEPNFYVSDADRSLTNTKVYGRELYLN</sequence>
<dbReference type="EMBL" id="LK052889">
    <property type="protein sequence ID" value="CDR40200.1"/>
    <property type="molecule type" value="Genomic_DNA"/>
</dbReference>
<dbReference type="SUPFAM" id="SSF81383">
    <property type="entry name" value="F-box domain"/>
    <property type="match status" value="1"/>
</dbReference>
<reference evidence="3" key="3">
    <citation type="submission" date="2017-01" db="EMBL/GenBank/DDBJ databases">
        <authorList>
            <person name="Mah S.A."/>
            <person name="Swanson W.J."/>
            <person name="Moy G.W."/>
            <person name="Vacquier V.D."/>
        </authorList>
    </citation>
    <scope>NUCLEOTIDE SEQUENCE [LARGE SCALE GENOMIC DNA]</scope>
    <source>
        <strain evidence="3">65</strain>
    </source>
</reference>
<reference evidence="2" key="1">
    <citation type="journal article" date="2014" name="Genome Announc.">
        <title>Genome sequence of the yeast Cyberlindnera fabianii (Hansenula fabianii).</title>
        <authorList>
            <person name="Freel K.C."/>
            <person name="Sarilar V."/>
            <person name="Neuveglise C."/>
            <person name="Devillers H."/>
            <person name="Friedrich A."/>
            <person name="Schacherer J."/>
        </authorList>
    </citation>
    <scope>NUCLEOTIDE SEQUENCE</scope>
    <source>
        <strain evidence="2">YJS4271</strain>
    </source>
</reference>
<dbReference type="AlphaFoldDB" id="A0A061ASQ7"/>
<evidence type="ECO:0000259" key="1">
    <source>
        <dbReference type="PROSITE" id="PS50181"/>
    </source>
</evidence>
<dbReference type="STRING" id="36022.A0A061ASQ7"/>
<dbReference type="CDD" id="cd09917">
    <property type="entry name" value="F-box_SF"/>
    <property type="match status" value="1"/>
</dbReference>
<dbReference type="InterPro" id="IPR001810">
    <property type="entry name" value="F-box_dom"/>
</dbReference>
<dbReference type="OMA" id="TSFDMAP"/>
<dbReference type="Pfam" id="PF12937">
    <property type="entry name" value="F-box-like"/>
    <property type="match status" value="1"/>
</dbReference>
<evidence type="ECO:0000313" key="4">
    <source>
        <dbReference type="Proteomes" id="UP000189513"/>
    </source>
</evidence>
<protein>
    <submittedName>
        <fullName evidence="2">CYFA0S04e05754g1_1</fullName>
    </submittedName>
    <submittedName>
        <fullName evidence="3">F-box protein DAS1</fullName>
    </submittedName>
</protein>
<dbReference type="OrthoDB" id="2852960at2759"/>
<name>A0A061ASQ7_CYBFA</name>
<organism evidence="2">
    <name type="scientific">Cyberlindnera fabianii</name>
    <name type="common">Yeast</name>
    <name type="synonym">Hansenula fabianii</name>
    <dbReference type="NCBI Taxonomy" id="36022"/>
    <lineage>
        <taxon>Eukaryota</taxon>
        <taxon>Fungi</taxon>
        <taxon>Dikarya</taxon>
        <taxon>Ascomycota</taxon>
        <taxon>Saccharomycotina</taxon>
        <taxon>Saccharomycetes</taxon>
        <taxon>Phaffomycetales</taxon>
        <taxon>Phaffomycetaceae</taxon>
        <taxon>Cyberlindnera</taxon>
    </lineage>
</organism>
<reference evidence="4" key="2">
    <citation type="journal article" date="2017" name="Genome Announc.">
        <title>Genome sequences of Cyberlindnera fabianii 65, Pichia kudriavzevii 129, and Saccharomyces cerevisiae 131 isolated from fermented masau fruits in Zimbabwe.</title>
        <authorList>
            <person name="van Rijswijck I.M.H."/>
            <person name="Derks M.F.L."/>
            <person name="Abee T."/>
            <person name="de Ridder D."/>
            <person name="Smid E.J."/>
        </authorList>
    </citation>
    <scope>NUCLEOTIDE SEQUENCE [LARGE SCALE GENOMIC DNA]</scope>
    <source>
        <strain evidence="4">65</strain>
    </source>
</reference>
<feature type="domain" description="F-box" evidence="1">
    <location>
        <begin position="1"/>
        <end position="46"/>
    </location>
</feature>
<proteinExistence type="predicted"/>
<evidence type="ECO:0000313" key="2">
    <source>
        <dbReference type="EMBL" id="CDR40200.1"/>
    </source>
</evidence>
<accession>A0A061ASQ7</accession>
<dbReference type="InterPro" id="IPR036047">
    <property type="entry name" value="F-box-like_dom_sf"/>
</dbReference>
<dbReference type="PROSITE" id="PS50181">
    <property type="entry name" value="FBOX"/>
    <property type="match status" value="1"/>
</dbReference>